<feature type="chain" id="PRO_5037449547" description="Transposase" evidence="1">
    <location>
        <begin position="30"/>
        <end position="151"/>
    </location>
</feature>
<organism evidence="2 3">
    <name type="scientific">Streptomyces minutiscleroticus</name>
    <dbReference type="NCBI Taxonomy" id="68238"/>
    <lineage>
        <taxon>Bacteria</taxon>
        <taxon>Bacillati</taxon>
        <taxon>Actinomycetota</taxon>
        <taxon>Actinomycetes</taxon>
        <taxon>Kitasatosporales</taxon>
        <taxon>Streptomycetaceae</taxon>
        <taxon>Streptomyces</taxon>
    </lineage>
</organism>
<feature type="signal peptide" evidence="1">
    <location>
        <begin position="1"/>
        <end position="29"/>
    </location>
</feature>
<dbReference type="Proteomes" id="UP000619244">
    <property type="component" value="Unassembled WGS sequence"/>
</dbReference>
<gene>
    <name evidence="2" type="ORF">GCM10010358_39630</name>
</gene>
<protein>
    <recommendedName>
        <fullName evidence="4">Transposase</fullName>
    </recommendedName>
</protein>
<dbReference type="PANTHER" id="PTHR30007:SF0">
    <property type="entry name" value="TRANSPOSASE"/>
    <property type="match status" value="1"/>
</dbReference>
<reference evidence="2" key="1">
    <citation type="journal article" date="2014" name="Int. J. Syst. Evol. Microbiol.">
        <title>Complete genome sequence of Corynebacterium casei LMG S-19264T (=DSM 44701T), isolated from a smear-ripened cheese.</title>
        <authorList>
            <consortium name="US DOE Joint Genome Institute (JGI-PGF)"/>
            <person name="Walter F."/>
            <person name="Albersmeier A."/>
            <person name="Kalinowski J."/>
            <person name="Ruckert C."/>
        </authorList>
    </citation>
    <scope>NUCLEOTIDE SEQUENCE</scope>
    <source>
        <strain evidence="2">JCM 4790</strain>
    </source>
</reference>
<name>A0A918NMM3_9ACTN</name>
<evidence type="ECO:0000313" key="2">
    <source>
        <dbReference type="EMBL" id="GGX81352.1"/>
    </source>
</evidence>
<evidence type="ECO:0000313" key="3">
    <source>
        <dbReference type="Proteomes" id="UP000619244"/>
    </source>
</evidence>
<reference evidence="2" key="2">
    <citation type="submission" date="2020-09" db="EMBL/GenBank/DDBJ databases">
        <authorList>
            <person name="Sun Q."/>
            <person name="Ohkuma M."/>
        </authorList>
    </citation>
    <scope>NUCLEOTIDE SEQUENCE</scope>
    <source>
        <strain evidence="2">JCM 4790</strain>
    </source>
</reference>
<keyword evidence="3" id="KW-1185">Reference proteome</keyword>
<proteinExistence type="predicted"/>
<accession>A0A918NMM3</accession>
<evidence type="ECO:0008006" key="4">
    <source>
        <dbReference type="Google" id="ProtNLM"/>
    </source>
</evidence>
<dbReference type="EMBL" id="BMVU01000018">
    <property type="protein sequence ID" value="GGX81352.1"/>
    <property type="molecule type" value="Genomic_DNA"/>
</dbReference>
<evidence type="ECO:0000256" key="1">
    <source>
        <dbReference type="SAM" id="SignalP"/>
    </source>
</evidence>
<dbReference type="PANTHER" id="PTHR30007">
    <property type="entry name" value="PHP DOMAIN PROTEIN"/>
    <property type="match status" value="1"/>
</dbReference>
<comment type="caution">
    <text evidence="2">The sequence shown here is derived from an EMBL/GenBank/DDBJ whole genome shotgun (WGS) entry which is preliminary data.</text>
</comment>
<sequence>MWTTAPPRRVRELTVTVASSLLLVTTAGAQDSVAGAHLLDQVAVTHPGVRKAWASGGCRQQLIEHAAILGIDMEIVRRPADRRGFAQLPRRWAVKRTLGRLMFHRRLARDYETLSARSEAMTHLAMTDLVVRRLTGEATVSWRDPAPRDQT</sequence>
<keyword evidence="1" id="KW-0732">Signal</keyword>
<dbReference type="AlphaFoldDB" id="A0A918NMM3"/>